<accession>A0A067CVL0</accession>
<dbReference type="RefSeq" id="XP_012196040.1">
    <property type="nucleotide sequence ID" value="XM_012340650.1"/>
</dbReference>
<keyword evidence="1" id="KW-0175">Coiled coil</keyword>
<feature type="compositionally biased region" description="Basic and acidic residues" evidence="2">
    <location>
        <begin position="13"/>
        <end position="24"/>
    </location>
</feature>
<dbReference type="OMA" id="LEWITHL"/>
<dbReference type="VEuPathDB" id="FungiDB:SPRG_02099"/>
<dbReference type="KEGG" id="spar:SPRG_02099"/>
<feature type="region of interest" description="Disordered" evidence="2">
    <location>
        <begin position="338"/>
        <end position="380"/>
    </location>
</feature>
<name>A0A067CVL0_SAPPC</name>
<gene>
    <name evidence="3" type="ORF">SPRG_02099</name>
</gene>
<dbReference type="OrthoDB" id="66612at2759"/>
<dbReference type="SMART" id="SM00015">
    <property type="entry name" value="IQ"/>
    <property type="match status" value="3"/>
</dbReference>
<dbReference type="GeneID" id="24124662"/>
<proteinExistence type="predicted"/>
<evidence type="ECO:0008006" key="5">
    <source>
        <dbReference type="Google" id="ProtNLM"/>
    </source>
</evidence>
<dbReference type="Gene3D" id="1.20.920.60">
    <property type="match status" value="1"/>
</dbReference>
<evidence type="ECO:0000256" key="1">
    <source>
        <dbReference type="SAM" id="Coils"/>
    </source>
</evidence>
<dbReference type="Gene3D" id="1.20.5.190">
    <property type="match status" value="1"/>
</dbReference>
<feature type="coiled-coil region" evidence="1">
    <location>
        <begin position="412"/>
        <end position="446"/>
    </location>
</feature>
<evidence type="ECO:0000256" key="2">
    <source>
        <dbReference type="SAM" id="MobiDB-lite"/>
    </source>
</evidence>
<dbReference type="SUPFAM" id="SSF52540">
    <property type="entry name" value="P-loop containing nucleoside triphosphate hydrolases"/>
    <property type="match status" value="1"/>
</dbReference>
<keyword evidence="4" id="KW-1185">Reference proteome</keyword>
<reference evidence="3 4" key="1">
    <citation type="journal article" date="2013" name="PLoS Genet.">
        <title>Distinctive expansion of potential virulence genes in the genome of the oomycete fish pathogen Saprolegnia parasitica.</title>
        <authorList>
            <person name="Jiang R.H."/>
            <person name="de Bruijn I."/>
            <person name="Haas B.J."/>
            <person name="Belmonte R."/>
            <person name="Lobach L."/>
            <person name="Christie J."/>
            <person name="van den Ackerveken G."/>
            <person name="Bottin A."/>
            <person name="Bulone V."/>
            <person name="Diaz-Moreno S.M."/>
            <person name="Dumas B."/>
            <person name="Fan L."/>
            <person name="Gaulin E."/>
            <person name="Govers F."/>
            <person name="Grenville-Briggs L.J."/>
            <person name="Horner N.R."/>
            <person name="Levin J.Z."/>
            <person name="Mammella M."/>
            <person name="Meijer H.J."/>
            <person name="Morris P."/>
            <person name="Nusbaum C."/>
            <person name="Oome S."/>
            <person name="Phillips A.J."/>
            <person name="van Rooyen D."/>
            <person name="Rzeszutek E."/>
            <person name="Saraiva M."/>
            <person name="Secombes C.J."/>
            <person name="Seidl M.F."/>
            <person name="Snel B."/>
            <person name="Stassen J.H."/>
            <person name="Sykes S."/>
            <person name="Tripathy S."/>
            <person name="van den Berg H."/>
            <person name="Vega-Arreguin J.C."/>
            <person name="Wawra S."/>
            <person name="Young S.K."/>
            <person name="Zeng Q."/>
            <person name="Dieguez-Uribeondo J."/>
            <person name="Russ C."/>
            <person name="Tyler B.M."/>
            <person name="van West P."/>
        </authorList>
    </citation>
    <scope>NUCLEOTIDE SEQUENCE [LARGE SCALE GENOMIC DNA]</scope>
    <source>
        <strain evidence="3 4">CBS 223.65</strain>
    </source>
</reference>
<dbReference type="Proteomes" id="UP000030745">
    <property type="component" value="Unassembled WGS sequence"/>
</dbReference>
<protein>
    <recommendedName>
        <fullName evidence="5">Calmodulin</fullName>
    </recommendedName>
</protein>
<dbReference type="EMBL" id="KK583193">
    <property type="protein sequence ID" value="KDO33290.1"/>
    <property type="molecule type" value="Genomic_DNA"/>
</dbReference>
<sequence>MPRGTDPKPPNQLEKDKPKTRPPKDATTLPSPKPRKHVRPRTESPAAVMPMGEKRKVDVAAKVPAHMGSITFEADMPGGNGGMELEILKAIILREDYVARLLEMSQSDAPHALIGAMANTLDLLRITTVEVVEAIVQWRKQQQKHVPFKWNGINYLLKLPTDLNFLQQCDVMVRWLGFSMERNPFIMPDNLDKRGDDTRPFTPPPTIPAVDTFLEVGGIPVSPLRPLRSSQAVAARPPKLRSAYETRVINDEELVPRQLTSADANASSTPSVRSRATYVLPSQIGNLDVLRIREAEKIVLAEEELCGRYARDLYGRIVPEAIAKQQVKTVAIQRAHAASTRELQDTSTIEVHEPTVDAPRQPRPTELRKSATVPSSAQVVDTTKLKQAGTLAPTTKLAMENRIRYPMQRSRGARMEQDLEQARVANAQLEQHIAHLRDTIATEEAALALAASSTSLPTPTLEMLRRDLQAQVDLFARKATEITRKQQAMETFKLAQKSAAETQRQAELLRRRHMDEALLALERTKLVEVASATHIQRIIRGILTRQMYKTVRIRFTIASTYIQAAVRGFLARRRVHRLYVRHKSAIRIQCAARGRLARNATRLERLHQQQHKAAIKIQKQFAANRRMVEIAHRLFEFELVAMGAALCAYAKFPTSPYTIKPTYMLLGVVRLVQSICLSCMTVEDRDAMSTPVHEMRWMEAGQYLRRAARLLRYLTTISAAAARRTIALLPETRTLLEAHKNDVNFCTEHLASAALGTVDARELERPSTLLLEWITHLDVVQRVQSTFLTATPVCTLDLLQYKADDRAEDAKCALEDYHSERQFVPLGLIQDCPKRTRPILLVLSRELPGHAKEILVAQTMAAFPGLFLRINSHDPIQLATMQPAFDAGYSVLLDADIGLSIGQQRTFLGQFAIVLRALRPTPLSILLKGSLSNRAGLGHTPGTYGISEQDAAAMVDGDAKHQIQLAADGLYALTSGRLDHEMVAVSLMDRPPVAIVLVMEATLILLTPSQRFVSPANTTSTVTWRLSRRLLSAPATFTAMLEALDVEDIPYENVAVLREYLDLAEWPVHNDSTGTLLFRLALFVRAVTLYALAIQSRGGAADVVTRTKPIPGLFSNVITITDPVDEDDWSHKDAMAQITSAILQDVRVHRQSVKIGDRYHVVSLYRDCHRVYVTVYDPLTSHLLRTEIPETFMNTLLAPNSFEAAQNKQAPSTPLELYQRVVGFTTLAKPKGINMQPIVELRPHAVRLKKVGRHIHGHFASIVVSEVALGHVRLDVFVHDAWSAGRLAWTLDVDDACLQQLKLDASDPLELQAYQDMNVQAMYQYVLDRVHIEVSELSKPVLHHISHRVPRNMIATPHDLRVRIRKHGGSGRLLLRTTMQLRPQALRWVVSVFDISMTETLRIEAYRPDTCTKRSVLVSSRERHELLLSSRRVVSTRALSPLWLQHILSHLVMSTDDALALDLDMTTTGFYLPLHPDHSKLARKPGIKVIVTAKLCAMTSAYGLSLHIYFPTTSTTHELRLADAQIQSAISLPWPSATAKDRRRVVYALLGLCAYDTDERVVRLTSPSGFVEYAAQIRPAPSAVQSAATTSAPVVDTRPVDAAPIDRPLVLVYDAPVHVHASSHRCNGTLLRVDVTMTAYLKPVREPNKPGLPDILRDADWFDMALSFYHPDSSTNCEAHIDGLHDLREVVGPDAQELVGSATLPELMRHIVMHRLDRTLSPDALRVEFVRSRMFTHHKATPVNAAMDADAFAQDGHLIKDADARGMKLLSQVKHLRQHAVICTVFDVTPANATRESGLALRVDGYVAASSQQLSMWINGAALREAIGPDVHLWREEQAQSLAAHVVNLLDVEVHGDKIYRLYVKEVIAPLRRSSDKSRKAPCLFKAIRTVGGQRLLLGVYDTQSSTPETPLRVDVYQPSSSLSTSFAVPLTRLSTSIARGSEWDARAMTKDDLHAALDEMLSYLHVTHVELECGTNLFVEWASVTS</sequence>
<dbReference type="InterPro" id="IPR000048">
    <property type="entry name" value="IQ_motif_EF-hand-BS"/>
</dbReference>
<evidence type="ECO:0000313" key="4">
    <source>
        <dbReference type="Proteomes" id="UP000030745"/>
    </source>
</evidence>
<organism evidence="3 4">
    <name type="scientific">Saprolegnia parasitica (strain CBS 223.65)</name>
    <dbReference type="NCBI Taxonomy" id="695850"/>
    <lineage>
        <taxon>Eukaryota</taxon>
        <taxon>Sar</taxon>
        <taxon>Stramenopiles</taxon>
        <taxon>Oomycota</taxon>
        <taxon>Saprolegniomycetes</taxon>
        <taxon>Saprolegniales</taxon>
        <taxon>Saprolegniaceae</taxon>
        <taxon>Saprolegnia</taxon>
    </lineage>
</organism>
<evidence type="ECO:0000313" key="3">
    <source>
        <dbReference type="EMBL" id="KDO33290.1"/>
    </source>
</evidence>
<dbReference type="InterPro" id="IPR027417">
    <property type="entry name" value="P-loop_NTPase"/>
</dbReference>
<feature type="region of interest" description="Disordered" evidence="2">
    <location>
        <begin position="1"/>
        <end position="50"/>
    </location>
</feature>
<dbReference type="Pfam" id="PF00612">
    <property type="entry name" value="IQ"/>
    <property type="match status" value="2"/>
</dbReference>